<evidence type="ECO:0000313" key="3">
    <source>
        <dbReference type="Proteomes" id="UP000016801"/>
    </source>
</evidence>
<dbReference type="VEuPathDB" id="FungiDB:CPUR_03542"/>
<proteinExistence type="predicted"/>
<evidence type="ECO:0000313" key="2">
    <source>
        <dbReference type="EMBL" id="CCE29695.1"/>
    </source>
</evidence>
<evidence type="ECO:0000256" key="1">
    <source>
        <dbReference type="SAM" id="MobiDB-lite"/>
    </source>
</evidence>
<dbReference type="Proteomes" id="UP000016801">
    <property type="component" value="Unassembled WGS sequence"/>
</dbReference>
<keyword evidence="3" id="KW-1185">Reference proteome</keyword>
<dbReference type="HOGENOM" id="CLU_2904019_0_0_1"/>
<dbReference type="EMBL" id="CAGA01000016">
    <property type="protein sequence ID" value="CCE29695.1"/>
    <property type="molecule type" value="Genomic_DNA"/>
</dbReference>
<gene>
    <name evidence="2" type="ORF">CPUR_03542</name>
</gene>
<name>M1W548_CLAP2</name>
<feature type="region of interest" description="Disordered" evidence="1">
    <location>
        <begin position="1"/>
        <end position="62"/>
    </location>
</feature>
<reference evidence="2 3" key="1">
    <citation type="journal article" date="2013" name="PLoS Genet.">
        <title>Plant-symbiotic fungi as chemical engineers: Multi-genome analysis of the Clavicipitaceae reveals dynamics of alkaloid loci.</title>
        <authorList>
            <person name="Schardl C.L."/>
            <person name="Young C.A."/>
            <person name="Hesse U."/>
            <person name="Amyotte S.G."/>
            <person name="Andreeva K."/>
            <person name="Calie P.J."/>
            <person name="Fleetwood D.J."/>
            <person name="Haws D.C."/>
            <person name="Moore N."/>
            <person name="Oeser B."/>
            <person name="Panaccione D.G."/>
            <person name="Schweri K.K."/>
            <person name="Voisey C.R."/>
            <person name="Farman M.L."/>
            <person name="Jaromczyk J.W."/>
            <person name="Roe B.A."/>
            <person name="O'Sullivan D.M."/>
            <person name="Scott B."/>
            <person name="Tudzynski P."/>
            <person name="An Z."/>
            <person name="Arnaoudova E.G."/>
            <person name="Bullock C.T."/>
            <person name="Charlton N.D."/>
            <person name="Chen L."/>
            <person name="Cox M."/>
            <person name="Dinkins R.D."/>
            <person name="Florea S."/>
            <person name="Glenn A.E."/>
            <person name="Gordon A."/>
            <person name="Gueldener U."/>
            <person name="Harris D.R."/>
            <person name="Hollin W."/>
            <person name="Jaromczyk J."/>
            <person name="Johnson R.D."/>
            <person name="Khan A.K."/>
            <person name="Leistner E."/>
            <person name="Leuchtmann A."/>
            <person name="Li C."/>
            <person name="Liu J."/>
            <person name="Liu J."/>
            <person name="Liu M."/>
            <person name="Mace W."/>
            <person name="Machado C."/>
            <person name="Nagabhyru P."/>
            <person name="Pan J."/>
            <person name="Schmid J."/>
            <person name="Sugawara K."/>
            <person name="Steiner U."/>
            <person name="Takach J.E."/>
            <person name="Tanaka E."/>
            <person name="Webb J.S."/>
            <person name="Wilson E.V."/>
            <person name="Wiseman J.L."/>
            <person name="Yoshida R."/>
            <person name="Zeng Z."/>
        </authorList>
    </citation>
    <scope>NUCLEOTIDE SEQUENCE [LARGE SCALE GENOMIC DNA]</scope>
    <source>
        <strain evidence="2 3">20.1</strain>
    </source>
</reference>
<comment type="caution">
    <text evidence="2">The sequence shown here is derived from an EMBL/GenBank/DDBJ whole genome shotgun (WGS) entry which is preliminary data.</text>
</comment>
<organism evidence="2 3">
    <name type="scientific">Claviceps purpurea (strain 20.1)</name>
    <name type="common">Ergot fungus</name>
    <name type="synonym">Sphacelia segetum</name>
    <dbReference type="NCBI Taxonomy" id="1111077"/>
    <lineage>
        <taxon>Eukaryota</taxon>
        <taxon>Fungi</taxon>
        <taxon>Dikarya</taxon>
        <taxon>Ascomycota</taxon>
        <taxon>Pezizomycotina</taxon>
        <taxon>Sordariomycetes</taxon>
        <taxon>Hypocreomycetidae</taxon>
        <taxon>Hypocreales</taxon>
        <taxon>Clavicipitaceae</taxon>
        <taxon>Claviceps</taxon>
    </lineage>
</organism>
<protein>
    <submittedName>
        <fullName evidence="2">Uncharacterized protein</fullName>
    </submittedName>
</protein>
<sequence length="62" mass="6763">MSTEGVAVGFDRRVDPLDPSPDWYANLRPTFRPPAPSAKPPIVESKPVEKLEKKVESSIGGD</sequence>
<accession>M1W548</accession>
<feature type="compositionally biased region" description="Basic and acidic residues" evidence="1">
    <location>
        <begin position="46"/>
        <end position="56"/>
    </location>
</feature>
<dbReference type="AlphaFoldDB" id="M1W548"/>